<evidence type="ECO:0000256" key="8">
    <source>
        <dbReference type="ARBA" id="ARBA00022490"/>
    </source>
</evidence>
<evidence type="ECO:0000256" key="5">
    <source>
        <dbReference type="ARBA" id="ARBA00008391"/>
    </source>
</evidence>
<comment type="subcellular location">
    <subcellularLocation>
        <location evidence="3">Cytoplasm</location>
    </subcellularLocation>
</comment>
<comment type="function">
    <text evidence="2">Catalyzes a salvage reaction resulting in the formation of AMP, that is energically less costly than de novo synthesis.</text>
</comment>
<dbReference type="GO" id="GO:0006166">
    <property type="term" value="P:purine ribonucleoside salvage"/>
    <property type="evidence" value="ECO:0007669"/>
    <property type="project" value="UniProtKB-KW"/>
</dbReference>
<dbReference type="InterPro" id="IPR000836">
    <property type="entry name" value="PRTase_dom"/>
</dbReference>
<evidence type="ECO:0000256" key="11">
    <source>
        <dbReference type="ARBA" id="ARBA00022726"/>
    </source>
</evidence>
<dbReference type="CDD" id="cd06223">
    <property type="entry name" value="PRTases_typeI"/>
    <property type="match status" value="1"/>
</dbReference>
<dbReference type="Gene3D" id="3.40.50.2020">
    <property type="match status" value="1"/>
</dbReference>
<dbReference type="EMBL" id="CP001160">
    <property type="protein sequence ID" value="ACI64687.1"/>
    <property type="molecule type" value="Genomic_DNA"/>
</dbReference>
<evidence type="ECO:0000256" key="7">
    <source>
        <dbReference type="ARBA" id="ARBA00011893"/>
    </source>
</evidence>
<keyword evidence="11" id="KW-0660">Purine salvage</keyword>
<evidence type="ECO:0000256" key="10">
    <source>
        <dbReference type="ARBA" id="ARBA00022679"/>
    </source>
</evidence>
<evidence type="ECO:0000256" key="4">
    <source>
        <dbReference type="ARBA" id="ARBA00004659"/>
    </source>
</evidence>
<feature type="non-terminal residue" evidence="13">
    <location>
        <position position="145"/>
    </location>
</feature>
<comment type="catalytic activity">
    <reaction evidence="1">
        <text>AMP + diphosphate = 5-phospho-alpha-D-ribose 1-diphosphate + adenine</text>
        <dbReference type="Rhea" id="RHEA:16609"/>
        <dbReference type="ChEBI" id="CHEBI:16708"/>
        <dbReference type="ChEBI" id="CHEBI:33019"/>
        <dbReference type="ChEBI" id="CHEBI:58017"/>
        <dbReference type="ChEBI" id="CHEBI:456215"/>
        <dbReference type="EC" id="2.4.2.7"/>
    </reaction>
</comment>
<dbReference type="InterPro" id="IPR029057">
    <property type="entry name" value="PRTase-like"/>
</dbReference>
<dbReference type="EC" id="2.4.2.7" evidence="7"/>
<comment type="similarity">
    <text evidence="5">Belongs to the purine/pyrimidine phosphoribosyltransferase family.</text>
</comment>
<evidence type="ECO:0000256" key="1">
    <source>
        <dbReference type="ARBA" id="ARBA00000868"/>
    </source>
</evidence>
<organism evidence="13 14">
    <name type="scientific">Thalassiosira pseudonana</name>
    <name type="common">Marine diatom</name>
    <name type="synonym">Cyclotella nana</name>
    <dbReference type="NCBI Taxonomy" id="35128"/>
    <lineage>
        <taxon>Eukaryota</taxon>
        <taxon>Sar</taxon>
        <taxon>Stramenopiles</taxon>
        <taxon>Ochrophyta</taxon>
        <taxon>Bacillariophyta</taxon>
        <taxon>Coscinodiscophyceae</taxon>
        <taxon>Thalassiosirophycidae</taxon>
        <taxon>Thalassiosirales</taxon>
        <taxon>Thalassiosiraceae</taxon>
        <taxon>Thalassiosira</taxon>
    </lineage>
</organism>
<evidence type="ECO:0000256" key="6">
    <source>
        <dbReference type="ARBA" id="ARBA00011738"/>
    </source>
</evidence>
<accession>B5YNT3</accession>
<dbReference type="PANTHER" id="PTHR11776">
    <property type="entry name" value="ADENINE PHOSPHORIBOSYLTRANSFERASE"/>
    <property type="match status" value="1"/>
</dbReference>
<keyword evidence="8" id="KW-0963">Cytoplasm</keyword>
<evidence type="ECO:0000256" key="9">
    <source>
        <dbReference type="ARBA" id="ARBA00022676"/>
    </source>
</evidence>
<dbReference type="HOGENOM" id="CLU_063339_3_1_1"/>
<dbReference type="NCBIfam" id="NF002636">
    <property type="entry name" value="PRK02304.1-5"/>
    <property type="match status" value="1"/>
</dbReference>
<dbReference type="InterPro" id="IPR050120">
    <property type="entry name" value="Adenine_PRTase"/>
</dbReference>
<reference evidence="13 14" key="1">
    <citation type="journal article" date="2004" name="Science">
        <title>The genome of the diatom Thalassiosira pseudonana: ecology, evolution, and metabolism.</title>
        <authorList>
            <person name="Armbrust E.V."/>
            <person name="Berges J.A."/>
            <person name="Bowler C."/>
            <person name="Green B.R."/>
            <person name="Martinez D."/>
            <person name="Putnam N.H."/>
            <person name="Zhou S."/>
            <person name="Allen A.E."/>
            <person name="Apt K.E."/>
            <person name="Bechner M."/>
            <person name="Brzezinski M.A."/>
            <person name="Chaal B.K."/>
            <person name="Chiovitti A."/>
            <person name="Davis A.K."/>
            <person name="Demarest M.S."/>
            <person name="Detter J.C."/>
            <person name="Glavina T."/>
            <person name="Goodstein D."/>
            <person name="Hadi M.Z."/>
            <person name="Hellsten U."/>
            <person name="Hildebrand M."/>
            <person name="Jenkins B.D."/>
            <person name="Jurka J."/>
            <person name="Kapitonov V.V."/>
            <person name="Kroger N."/>
            <person name="Lau W.W."/>
            <person name="Lane T.W."/>
            <person name="Larimer F.W."/>
            <person name="Lippmeier J.C."/>
            <person name="Lucas S."/>
            <person name="Medina M."/>
            <person name="Montsant A."/>
            <person name="Obornik M."/>
            <person name="Parker M.S."/>
            <person name="Palenik B."/>
            <person name="Pazour G.J."/>
            <person name="Richardson P.M."/>
            <person name="Rynearson T.A."/>
            <person name="Saito M.A."/>
            <person name="Schwartz D.C."/>
            <person name="Thamatrakoln K."/>
            <person name="Valentin K."/>
            <person name="Vardi A."/>
            <person name="Wilkerson F.P."/>
            <person name="Rokhsar D.S."/>
        </authorList>
    </citation>
    <scope>NUCLEOTIDE SEQUENCE [LARGE SCALE GENOMIC DNA]</scope>
    <source>
        <strain evidence="13 14">CCMP1335</strain>
    </source>
</reference>
<evidence type="ECO:0000256" key="3">
    <source>
        <dbReference type="ARBA" id="ARBA00004496"/>
    </source>
</evidence>
<reference evidence="13 14" key="2">
    <citation type="journal article" date="2008" name="Nature">
        <title>The Phaeodactylum genome reveals the evolutionary history of diatom genomes.</title>
        <authorList>
            <person name="Bowler C."/>
            <person name="Allen A.E."/>
            <person name="Badger J.H."/>
            <person name="Grimwood J."/>
            <person name="Jabbari K."/>
            <person name="Kuo A."/>
            <person name="Maheswari U."/>
            <person name="Martens C."/>
            <person name="Maumus F."/>
            <person name="Otillar R.P."/>
            <person name="Rayko E."/>
            <person name="Salamov A."/>
            <person name="Vandepoele K."/>
            <person name="Beszteri B."/>
            <person name="Gruber A."/>
            <person name="Heijde M."/>
            <person name="Katinka M."/>
            <person name="Mock T."/>
            <person name="Valentin K."/>
            <person name="Verret F."/>
            <person name="Berges J.A."/>
            <person name="Brownlee C."/>
            <person name="Cadoret J.P."/>
            <person name="Chiovitti A."/>
            <person name="Choi C.J."/>
            <person name="Coesel S."/>
            <person name="De Martino A."/>
            <person name="Detter J.C."/>
            <person name="Durkin C."/>
            <person name="Falciatore A."/>
            <person name="Fournet J."/>
            <person name="Haruta M."/>
            <person name="Huysman M.J."/>
            <person name="Jenkins B.D."/>
            <person name="Jiroutova K."/>
            <person name="Jorgensen R.E."/>
            <person name="Joubert Y."/>
            <person name="Kaplan A."/>
            <person name="Kroger N."/>
            <person name="Kroth P.G."/>
            <person name="La Roche J."/>
            <person name="Lindquist E."/>
            <person name="Lommer M."/>
            <person name="Martin-Jezequel V."/>
            <person name="Lopez P.J."/>
            <person name="Lucas S."/>
            <person name="Mangogna M."/>
            <person name="McGinnis K."/>
            <person name="Medlin L.K."/>
            <person name="Montsant A."/>
            <person name="Oudot-Le Secq M.P."/>
            <person name="Napoli C."/>
            <person name="Obornik M."/>
            <person name="Parker M.S."/>
            <person name="Petit J.L."/>
            <person name="Porcel B.M."/>
            <person name="Poulsen N."/>
            <person name="Robison M."/>
            <person name="Rychlewski L."/>
            <person name="Rynearson T.A."/>
            <person name="Schmutz J."/>
            <person name="Shapiro H."/>
            <person name="Siaut M."/>
            <person name="Stanley M."/>
            <person name="Sussman M.R."/>
            <person name="Taylor A.R."/>
            <person name="Vardi A."/>
            <person name="von Dassow P."/>
            <person name="Vyverman W."/>
            <person name="Willis A."/>
            <person name="Wyrwicz L.S."/>
            <person name="Rokhsar D.S."/>
            <person name="Weissenbach J."/>
            <person name="Armbrust E.V."/>
            <person name="Green B.R."/>
            <person name="Van de Peer Y."/>
            <person name="Grigoriev I.V."/>
        </authorList>
    </citation>
    <scope>NUCLEOTIDE SEQUENCE [LARGE SCALE GENOMIC DNA]</scope>
    <source>
        <strain evidence="13 14">CCMP1335</strain>
    </source>
</reference>
<dbReference type="AlphaFoldDB" id="B5YNT3"/>
<protein>
    <recommendedName>
        <fullName evidence="7">adenine phosphoribosyltransferase</fullName>
        <ecNumber evidence="7">2.4.2.7</ecNumber>
    </recommendedName>
</protein>
<evidence type="ECO:0000313" key="13">
    <source>
        <dbReference type="EMBL" id="ACI64687.1"/>
    </source>
</evidence>
<keyword evidence="9 13" id="KW-0328">Glycosyltransferase</keyword>
<dbReference type="STRING" id="35128.B5YNT3"/>
<dbReference type="InParanoid" id="B5YNT3"/>
<dbReference type="PANTHER" id="PTHR11776:SF7">
    <property type="entry name" value="PHOSPHORIBOSYLTRANSFERASE DOMAIN-CONTAINING PROTEIN"/>
    <property type="match status" value="1"/>
</dbReference>
<dbReference type="Pfam" id="PF00156">
    <property type="entry name" value="Pribosyltran"/>
    <property type="match status" value="1"/>
</dbReference>
<feature type="non-terminal residue" evidence="13">
    <location>
        <position position="1"/>
    </location>
</feature>
<sequence>KYLPYFPFKGIPRFYDIGGFLEKPDVFQQIVDIFVSRYREIGIDSIAGLDARGFILGPPIALALRKPFLMMRKQGKMPNSISSDAYDTEYGKRSGLTVQRDKIKKGDRVLIIDDLVATGGTLSSAINLVHMLGGEVVECACVVEL</sequence>
<evidence type="ECO:0000259" key="12">
    <source>
        <dbReference type="Pfam" id="PF00156"/>
    </source>
</evidence>
<feature type="domain" description="Phosphoribosyltransferase" evidence="12">
    <location>
        <begin position="22"/>
        <end position="143"/>
    </location>
</feature>
<dbReference type="FunFam" id="3.40.50.2020:FF:000004">
    <property type="entry name" value="Adenine phosphoribosyltransferase"/>
    <property type="match status" value="1"/>
</dbReference>
<name>B5YNT3_THAPS</name>
<dbReference type="GeneID" id="7447185"/>
<keyword evidence="10 13" id="KW-0808">Transferase</keyword>
<proteinExistence type="inferred from homology"/>
<dbReference type="PaxDb" id="35128-Thaps18954"/>
<evidence type="ECO:0000256" key="2">
    <source>
        <dbReference type="ARBA" id="ARBA00003968"/>
    </source>
</evidence>
<dbReference type="Proteomes" id="UP000001449">
    <property type="component" value="Chromosome 7"/>
</dbReference>
<dbReference type="SUPFAM" id="SSF53271">
    <property type="entry name" value="PRTase-like"/>
    <property type="match status" value="1"/>
</dbReference>
<comment type="subunit">
    <text evidence="6">Homodimer.</text>
</comment>
<dbReference type="eggNOG" id="KOG1712">
    <property type="taxonomic scope" value="Eukaryota"/>
</dbReference>
<dbReference type="GO" id="GO:0003999">
    <property type="term" value="F:adenine phosphoribosyltransferase activity"/>
    <property type="evidence" value="ECO:0000318"/>
    <property type="project" value="GO_Central"/>
</dbReference>
<evidence type="ECO:0000313" key="14">
    <source>
        <dbReference type="Proteomes" id="UP000001449"/>
    </source>
</evidence>
<comment type="pathway">
    <text evidence="4">Purine metabolism; AMP biosynthesis via salvage pathway; AMP from adenine: step 1/1.</text>
</comment>
<dbReference type="OMA" id="NWIGIGE"/>
<keyword evidence="14" id="KW-1185">Reference proteome</keyword>
<gene>
    <name evidence="13" type="primary">APT2</name>
    <name evidence="13" type="ORF">THAPS_18954</name>
</gene>
<dbReference type="RefSeq" id="XP_002295970.1">
    <property type="nucleotide sequence ID" value="XM_002295934.1"/>
</dbReference>
<dbReference type="GO" id="GO:0005737">
    <property type="term" value="C:cytoplasm"/>
    <property type="evidence" value="ECO:0007669"/>
    <property type="project" value="UniProtKB-SubCell"/>
</dbReference>
<dbReference type="KEGG" id="tps:THAPS_18954"/>